<reference evidence="2 3" key="1">
    <citation type="journal article" date="2012" name="Eukaryot. Cell">
        <title>Genome sequence of the Trichosporon asahii environmental strain CBS 8904.</title>
        <authorList>
            <person name="Yang R.Y."/>
            <person name="Li H.T."/>
            <person name="Zhu H."/>
            <person name="Zhou G.P."/>
            <person name="Wang M."/>
            <person name="Wang L."/>
        </authorList>
    </citation>
    <scope>NUCLEOTIDE SEQUENCE [LARGE SCALE GENOMIC DNA]</scope>
    <source>
        <strain evidence="2 3">CBS 8904</strain>
    </source>
</reference>
<name>K1VVS6_TRIAC</name>
<proteinExistence type="predicted"/>
<dbReference type="AlphaFoldDB" id="K1VVS6"/>
<evidence type="ECO:0000313" key="2">
    <source>
        <dbReference type="EMBL" id="EKD03572.1"/>
    </source>
</evidence>
<dbReference type="eggNOG" id="ENOG502S7D8">
    <property type="taxonomic scope" value="Eukaryota"/>
</dbReference>
<gene>
    <name evidence="2" type="ORF">A1Q2_02155</name>
</gene>
<comment type="caution">
    <text evidence="2">The sequence shown here is derived from an EMBL/GenBank/DDBJ whole genome shotgun (WGS) entry which is preliminary data.</text>
</comment>
<keyword evidence="3" id="KW-1185">Reference proteome</keyword>
<dbReference type="OrthoDB" id="3357341at2759"/>
<feature type="region of interest" description="Disordered" evidence="1">
    <location>
        <begin position="309"/>
        <end position="428"/>
    </location>
</feature>
<dbReference type="OMA" id="LHYNIER"/>
<accession>K1VVS6</accession>
<evidence type="ECO:0000313" key="3">
    <source>
        <dbReference type="Proteomes" id="UP000006757"/>
    </source>
</evidence>
<sequence>MALRDASCYTLTAEPSRENPAILELKENNGEVRYARVREKVNGEAYATALYGMDVHLRGVSYTQMSRADNSNKYKWKRDLVGKDMVCSLDRKPEPSVEVCLAREGDKRDFPRISILHYNIERFQDIKDLRGLEYLLVMSVLCLMDAAEERQAERAQSTGLLRTPSGSKPAVPAKPSPPTSSSSHEPQRIITPEDFEPEESNEIIVGMQTDINTHIDRALALLCDPGILYIVIRTKRPEAAQRAMQVCSGITRARHRNGEPELHQYVNEEQPPAPRGPRVINLDDPKPEPWRPPLLAIYLSTIELPDLAPGRREAQSSPPGVVRHPTKGKATPVLIAPQPKRPNGHTAPHGLPNVRLSPSPEPSKTAQHVSHGKHPSHGGKPSQQSPPVPPAPSFGAPQPSSTNGKLTKPNGANGGSGVKISRLFKGRA</sequence>
<protein>
    <submittedName>
        <fullName evidence="2">Uncharacterized protein</fullName>
    </submittedName>
</protein>
<organism evidence="2 3">
    <name type="scientific">Trichosporon asahii var. asahii (strain CBS 8904)</name>
    <name type="common">Yeast</name>
    <dbReference type="NCBI Taxonomy" id="1220162"/>
    <lineage>
        <taxon>Eukaryota</taxon>
        <taxon>Fungi</taxon>
        <taxon>Dikarya</taxon>
        <taxon>Basidiomycota</taxon>
        <taxon>Agaricomycotina</taxon>
        <taxon>Tremellomycetes</taxon>
        <taxon>Trichosporonales</taxon>
        <taxon>Trichosporonaceae</taxon>
        <taxon>Trichosporon</taxon>
    </lineage>
</organism>
<evidence type="ECO:0000256" key="1">
    <source>
        <dbReference type="SAM" id="MobiDB-lite"/>
    </source>
</evidence>
<feature type="region of interest" description="Disordered" evidence="1">
    <location>
        <begin position="154"/>
        <end position="197"/>
    </location>
</feature>
<dbReference type="HOGENOM" id="CLU_641213_0_0_1"/>
<dbReference type="STRING" id="1220162.K1VVS6"/>
<feature type="region of interest" description="Disordered" evidence="1">
    <location>
        <begin position="267"/>
        <end position="287"/>
    </location>
</feature>
<dbReference type="EMBL" id="AMBO01000246">
    <property type="protein sequence ID" value="EKD03572.1"/>
    <property type="molecule type" value="Genomic_DNA"/>
</dbReference>
<dbReference type="InParanoid" id="K1VVS6"/>
<dbReference type="Proteomes" id="UP000006757">
    <property type="component" value="Unassembled WGS sequence"/>
</dbReference>